<dbReference type="EMBL" id="CDMW01000001">
    <property type="protein sequence ID" value="CEL90556.1"/>
    <property type="molecule type" value="Genomic_DNA"/>
</dbReference>
<proteinExistence type="predicted"/>
<dbReference type="SUPFAM" id="SSF55729">
    <property type="entry name" value="Acyl-CoA N-acyltransferases (Nat)"/>
    <property type="match status" value="1"/>
</dbReference>
<dbReference type="Gene3D" id="3.40.630.30">
    <property type="match status" value="1"/>
</dbReference>
<sequence>MPIPNIQQEELIVIDDNLRLRAYDGQFELALDWYQDPDTIYMIDGRRDPYPPERVQRMYESLARQGEVYFIEVWETEHWLLIGDVSFWQDDLPIVIGKADYRGKGIGKKVLSALIQRARNLGYQKLAVQEIYDFNQPSRSLFESLGFYPTLAREKGKSYTLDLTLPLAQIQPSQFYLSREKLDRICIDFDQQELEPLPVKRMDGKIFFTDGHSRAFKAYQAGLSHIPIYYDRDELNWDFYQYCVQACQERGIFSIADLQNRILSKEDYQTKWLDWCKREARKFDKS</sequence>
<accession>A0A0B7GLJ9</accession>
<evidence type="ECO:0000259" key="1">
    <source>
        <dbReference type="PROSITE" id="PS51186"/>
    </source>
</evidence>
<dbReference type="GO" id="GO:0016747">
    <property type="term" value="F:acyltransferase activity, transferring groups other than amino-acyl groups"/>
    <property type="evidence" value="ECO:0007669"/>
    <property type="project" value="InterPro"/>
</dbReference>
<dbReference type="PANTHER" id="PTHR43415">
    <property type="entry name" value="SPERMIDINE N(1)-ACETYLTRANSFERASE"/>
    <property type="match status" value="1"/>
</dbReference>
<dbReference type="PANTHER" id="PTHR43415:SF3">
    <property type="entry name" value="GNAT-FAMILY ACETYLTRANSFERASE"/>
    <property type="match status" value="1"/>
</dbReference>
<dbReference type="AlphaFoldDB" id="A0A0B7GLJ9"/>
<dbReference type="InterPro" id="IPR000182">
    <property type="entry name" value="GNAT_dom"/>
</dbReference>
<organism evidence="2 3">
    <name type="scientific">Streptococcus sanguinis</name>
    <dbReference type="NCBI Taxonomy" id="1305"/>
    <lineage>
        <taxon>Bacteria</taxon>
        <taxon>Bacillati</taxon>
        <taxon>Bacillota</taxon>
        <taxon>Bacilli</taxon>
        <taxon>Lactobacillales</taxon>
        <taxon>Streptococcaceae</taxon>
        <taxon>Streptococcus</taxon>
    </lineage>
</organism>
<dbReference type="InterPro" id="IPR016181">
    <property type="entry name" value="Acyl_CoA_acyltransferase"/>
</dbReference>
<gene>
    <name evidence="2" type="ORF">SSV_1259</name>
</gene>
<reference evidence="2 3" key="1">
    <citation type="submission" date="2015-01" db="EMBL/GenBank/DDBJ databases">
        <authorList>
            <person name="Pelicic Vladimir"/>
        </authorList>
    </citation>
    <scope>NUCLEOTIDE SEQUENCE [LARGE SCALE GENOMIC DNA]</scope>
    <source>
        <strain evidence="2 3">2908</strain>
    </source>
</reference>
<protein>
    <submittedName>
        <fullName evidence="2">Putative N-acetyltransferase</fullName>
    </submittedName>
</protein>
<dbReference type="PROSITE" id="PS51186">
    <property type="entry name" value="GNAT"/>
    <property type="match status" value="1"/>
</dbReference>
<dbReference type="RefSeq" id="WP_072074146.1">
    <property type="nucleotide sequence ID" value="NZ_CDMW01000001.1"/>
</dbReference>
<dbReference type="Pfam" id="PF00583">
    <property type="entry name" value="Acetyltransf_1"/>
    <property type="match status" value="1"/>
</dbReference>
<feature type="domain" description="N-acetyltransferase" evidence="1">
    <location>
        <begin position="18"/>
        <end position="166"/>
    </location>
</feature>
<name>A0A0B7GLJ9_STRSA</name>
<dbReference type="CDD" id="cd04301">
    <property type="entry name" value="NAT_SF"/>
    <property type="match status" value="1"/>
</dbReference>
<evidence type="ECO:0000313" key="3">
    <source>
        <dbReference type="Proteomes" id="UP000183504"/>
    </source>
</evidence>
<dbReference type="Proteomes" id="UP000183504">
    <property type="component" value="Unassembled WGS sequence"/>
</dbReference>
<evidence type="ECO:0000313" key="2">
    <source>
        <dbReference type="EMBL" id="CEL90556.1"/>
    </source>
</evidence>
<keyword evidence="2" id="KW-0808">Transferase</keyword>